<proteinExistence type="predicted"/>
<dbReference type="AlphaFoldDB" id="A0A7W6QC75"/>
<evidence type="ECO:0000313" key="1">
    <source>
        <dbReference type="EMBL" id="MBB4194881.1"/>
    </source>
</evidence>
<comment type="caution">
    <text evidence="1">The sequence shown here is derived from an EMBL/GenBank/DDBJ whole genome shotgun (WGS) entry which is preliminary data.</text>
</comment>
<name>A0A7W6QC75_9HYPH</name>
<keyword evidence="2" id="KW-1185">Reference proteome</keyword>
<accession>A0A7W6QC75</accession>
<dbReference type="RefSeq" id="WP_184459386.1">
    <property type="nucleotide sequence ID" value="NZ_JACIFV010000023.1"/>
</dbReference>
<gene>
    <name evidence="1" type="ORF">GGD53_005064</name>
</gene>
<evidence type="ECO:0000313" key="2">
    <source>
        <dbReference type="Proteomes" id="UP000524492"/>
    </source>
</evidence>
<dbReference type="Proteomes" id="UP000524492">
    <property type="component" value="Unassembled WGS sequence"/>
</dbReference>
<protein>
    <submittedName>
        <fullName evidence="1">Uncharacterized protein</fullName>
    </submittedName>
</protein>
<sequence length="72" mass="8043">MGASSKERQRRYRERRKSGLRVVRLVVDDVALSVVLEALNFLDPQDADDDQAVERGLNDMVRVLCQGLAGDA</sequence>
<organism evidence="1 2">
    <name type="scientific">Rhizobium aethiopicum</name>
    <dbReference type="NCBI Taxonomy" id="1138170"/>
    <lineage>
        <taxon>Bacteria</taxon>
        <taxon>Pseudomonadati</taxon>
        <taxon>Pseudomonadota</taxon>
        <taxon>Alphaproteobacteria</taxon>
        <taxon>Hyphomicrobiales</taxon>
        <taxon>Rhizobiaceae</taxon>
        <taxon>Rhizobium/Agrobacterium group</taxon>
        <taxon>Rhizobium</taxon>
    </lineage>
</organism>
<reference evidence="1 2" key="1">
    <citation type="submission" date="2020-08" db="EMBL/GenBank/DDBJ databases">
        <title>Genomic Encyclopedia of Type Strains, Phase IV (KMG-V): Genome sequencing to study the core and pangenomes of soil and plant-associated prokaryotes.</title>
        <authorList>
            <person name="Whitman W."/>
        </authorList>
    </citation>
    <scope>NUCLEOTIDE SEQUENCE [LARGE SCALE GENOMIC DNA]</scope>
    <source>
        <strain evidence="1 2">SEMIA 4074</strain>
    </source>
</reference>
<dbReference type="EMBL" id="JACIFV010000023">
    <property type="protein sequence ID" value="MBB4194881.1"/>
    <property type="molecule type" value="Genomic_DNA"/>
</dbReference>